<keyword evidence="1" id="KW-0812">Transmembrane</keyword>
<dbReference type="RefSeq" id="WP_061166296.1">
    <property type="nucleotide sequence ID" value="NZ_FCOA02000002.1"/>
</dbReference>
<proteinExistence type="predicted"/>
<name>A0A157ZJT9_9BURK</name>
<protein>
    <submittedName>
        <fullName evidence="2">Benzoate transporter</fullName>
    </submittedName>
</protein>
<evidence type="ECO:0000256" key="1">
    <source>
        <dbReference type="SAM" id="Phobius"/>
    </source>
</evidence>
<keyword evidence="3" id="KW-1185">Reference proteome</keyword>
<feature type="transmembrane region" description="Helical" evidence="1">
    <location>
        <begin position="222"/>
        <end position="239"/>
    </location>
</feature>
<feature type="transmembrane region" description="Helical" evidence="1">
    <location>
        <begin position="131"/>
        <end position="147"/>
    </location>
</feature>
<feature type="transmembrane region" description="Helical" evidence="1">
    <location>
        <begin position="104"/>
        <end position="124"/>
    </location>
</feature>
<feature type="transmembrane region" description="Helical" evidence="1">
    <location>
        <begin position="78"/>
        <end position="98"/>
    </location>
</feature>
<sequence>MSVDGASDTGIGRSWLLYLSLAFASMSFSATGPVAIIIAASREGGLSFAQTSSWLFASIGINGLASIAISWKTRQPLLFLWTIPGAVLAAPVIAQYGFGAAVGTYLVCAAVLLVLGVTNLVAVLDRWVPMPIVMAMIAGLFIKYVLAVVHSTVAAPLIGTGMLLAFFGLMWLERRRAAPVPPLIGAMLTGAAMLFATGFQLPGHTGGAWTATPALVAPRFDIHAISQLLLPMLITVLFVQNAQGIAVTRASGYRTSLRLVTIYSGVLTAITAPFGGCPSVLAGPSNAILVSGGEHGRHYIGALLAGVICVAIGVFATAYVFLLTSLPGAYIAILAGLAMMGVLEKAFVSAFRSALPLSAMIVFVVTLSDVTLLGVGAAFWGVVAGCVVYYVIERPRTGNVAA</sequence>
<feature type="transmembrane region" description="Helical" evidence="1">
    <location>
        <begin position="15"/>
        <end position="40"/>
    </location>
</feature>
<dbReference type="OrthoDB" id="9792424at2"/>
<keyword evidence="1" id="KW-1133">Transmembrane helix</keyword>
<dbReference type="Proteomes" id="UP000054851">
    <property type="component" value="Unassembled WGS sequence"/>
</dbReference>
<accession>A0A157ZJT9</accession>
<feature type="transmembrane region" description="Helical" evidence="1">
    <location>
        <begin position="301"/>
        <end position="322"/>
    </location>
</feature>
<feature type="transmembrane region" description="Helical" evidence="1">
    <location>
        <begin position="260"/>
        <end position="281"/>
    </location>
</feature>
<dbReference type="Pfam" id="PF03594">
    <property type="entry name" value="BenE"/>
    <property type="match status" value="1"/>
</dbReference>
<comment type="caution">
    <text evidence="2">The sequence shown here is derived from an EMBL/GenBank/DDBJ whole genome shotgun (WGS) entry which is preliminary data.</text>
</comment>
<feature type="transmembrane region" description="Helical" evidence="1">
    <location>
        <begin position="371"/>
        <end position="392"/>
    </location>
</feature>
<dbReference type="STRING" id="1777140.AWB79_01035"/>
<dbReference type="InterPro" id="IPR004711">
    <property type="entry name" value="Benzoate_Transporter"/>
</dbReference>
<feature type="transmembrane region" description="Helical" evidence="1">
    <location>
        <begin position="153"/>
        <end position="172"/>
    </location>
</feature>
<evidence type="ECO:0000313" key="3">
    <source>
        <dbReference type="Proteomes" id="UP000054851"/>
    </source>
</evidence>
<dbReference type="PANTHER" id="PTHR30199:SF0">
    <property type="entry name" value="INNER MEMBRANE PROTEIN YDCO"/>
    <property type="match status" value="1"/>
</dbReference>
<organism evidence="2 3">
    <name type="scientific">Caballeronia hypogeia</name>
    <dbReference type="NCBI Taxonomy" id="1777140"/>
    <lineage>
        <taxon>Bacteria</taxon>
        <taxon>Pseudomonadati</taxon>
        <taxon>Pseudomonadota</taxon>
        <taxon>Betaproteobacteria</taxon>
        <taxon>Burkholderiales</taxon>
        <taxon>Burkholderiaceae</taxon>
        <taxon>Caballeronia</taxon>
    </lineage>
</organism>
<gene>
    <name evidence="2" type="ORF">AWB79_01035</name>
</gene>
<dbReference type="GO" id="GO:0042925">
    <property type="term" value="F:benzoate transmembrane transporter activity"/>
    <property type="evidence" value="ECO:0007669"/>
    <property type="project" value="InterPro"/>
</dbReference>
<keyword evidence="1" id="KW-0472">Membrane</keyword>
<feature type="transmembrane region" description="Helical" evidence="1">
    <location>
        <begin position="329"/>
        <end position="351"/>
    </location>
</feature>
<reference evidence="2" key="1">
    <citation type="submission" date="2016-01" db="EMBL/GenBank/DDBJ databases">
        <authorList>
            <person name="Peeters C."/>
        </authorList>
    </citation>
    <scope>NUCLEOTIDE SEQUENCE</scope>
    <source>
        <strain evidence="2">LMG 29322</strain>
    </source>
</reference>
<feature type="transmembrane region" description="Helical" evidence="1">
    <location>
        <begin position="52"/>
        <end position="71"/>
    </location>
</feature>
<evidence type="ECO:0000313" key="2">
    <source>
        <dbReference type="EMBL" id="SAK45756.1"/>
    </source>
</evidence>
<feature type="transmembrane region" description="Helical" evidence="1">
    <location>
        <begin position="184"/>
        <end position="202"/>
    </location>
</feature>
<dbReference type="GO" id="GO:0005886">
    <property type="term" value="C:plasma membrane"/>
    <property type="evidence" value="ECO:0007669"/>
    <property type="project" value="TreeGrafter"/>
</dbReference>
<dbReference type="PANTHER" id="PTHR30199">
    <property type="entry name" value="MFS FAMILY TRANSPORTER, PREDICTED SUBSTRATE BENZOATE"/>
    <property type="match status" value="1"/>
</dbReference>
<dbReference type="AlphaFoldDB" id="A0A157ZJT9"/>
<dbReference type="EMBL" id="FCOA02000002">
    <property type="protein sequence ID" value="SAK45756.1"/>
    <property type="molecule type" value="Genomic_DNA"/>
</dbReference>